<evidence type="ECO:0000313" key="1">
    <source>
        <dbReference type="EMBL" id="MCI15394.1"/>
    </source>
</evidence>
<dbReference type="EMBL" id="LXQA010096292">
    <property type="protein sequence ID" value="MCI15394.1"/>
    <property type="molecule type" value="Genomic_DNA"/>
</dbReference>
<feature type="non-terminal residue" evidence="1">
    <location>
        <position position="60"/>
    </location>
</feature>
<reference evidence="1 2" key="1">
    <citation type="journal article" date="2018" name="Front. Plant Sci.">
        <title>Red Clover (Trifolium pratense) and Zigzag Clover (T. medium) - A Picture of Genomic Similarities and Differences.</title>
        <authorList>
            <person name="Dluhosova J."/>
            <person name="Istvanek J."/>
            <person name="Nedelnik J."/>
            <person name="Repkova J."/>
        </authorList>
    </citation>
    <scope>NUCLEOTIDE SEQUENCE [LARGE SCALE GENOMIC DNA]</scope>
    <source>
        <strain evidence="2">cv. 10/8</strain>
        <tissue evidence="1">Leaf</tissue>
    </source>
</reference>
<comment type="caution">
    <text evidence="1">The sequence shown here is derived from an EMBL/GenBank/DDBJ whole genome shotgun (WGS) entry which is preliminary data.</text>
</comment>
<dbReference type="Proteomes" id="UP000265520">
    <property type="component" value="Unassembled WGS sequence"/>
</dbReference>
<sequence length="60" mass="6982">MAPLCELFQSLYNNTVQQDSVISALGTWVINNWVWNFEWRADLTETEAETAHDLLLILEQ</sequence>
<protein>
    <submittedName>
        <fullName evidence="1">Uncharacterized protein</fullName>
    </submittedName>
</protein>
<organism evidence="1 2">
    <name type="scientific">Trifolium medium</name>
    <dbReference type="NCBI Taxonomy" id="97028"/>
    <lineage>
        <taxon>Eukaryota</taxon>
        <taxon>Viridiplantae</taxon>
        <taxon>Streptophyta</taxon>
        <taxon>Embryophyta</taxon>
        <taxon>Tracheophyta</taxon>
        <taxon>Spermatophyta</taxon>
        <taxon>Magnoliopsida</taxon>
        <taxon>eudicotyledons</taxon>
        <taxon>Gunneridae</taxon>
        <taxon>Pentapetalae</taxon>
        <taxon>rosids</taxon>
        <taxon>fabids</taxon>
        <taxon>Fabales</taxon>
        <taxon>Fabaceae</taxon>
        <taxon>Papilionoideae</taxon>
        <taxon>50 kb inversion clade</taxon>
        <taxon>NPAAA clade</taxon>
        <taxon>Hologalegina</taxon>
        <taxon>IRL clade</taxon>
        <taxon>Trifolieae</taxon>
        <taxon>Trifolium</taxon>
    </lineage>
</organism>
<proteinExistence type="predicted"/>
<evidence type="ECO:0000313" key="2">
    <source>
        <dbReference type="Proteomes" id="UP000265520"/>
    </source>
</evidence>
<name>A0A392PU96_9FABA</name>
<accession>A0A392PU96</accession>
<keyword evidence="2" id="KW-1185">Reference proteome</keyword>
<dbReference type="AlphaFoldDB" id="A0A392PU96"/>